<dbReference type="EMBL" id="JANJYJ010000001">
    <property type="protein sequence ID" value="KAK3228441.1"/>
    <property type="molecule type" value="Genomic_DNA"/>
</dbReference>
<accession>A0AAE0EHE9</accession>
<reference evidence="3" key="1">
    <citation type="journal article" date="2023" name="Plant J.">
        <title>Genome sequences and population genomics provide insights into the demographic history, inbreeding, and mutation load of two 'living fossil' tree species of Dipteronia.</title>
        <authorList>
            <person name="Feng Y."/>
            <person name="Comes H.P."/>
            <person name="Chen J."/>
            <person name="Zhu S."/>
            <person name="Lu R."/>
            <person name="Zhang X."/>
            <person name="Li P."/>
            <person name="Qiu J."/>
            <person name="Olsen K.M."/>
            <person name="Qiu Y."/>
        </authorList>
    </citation>
    <scope>NUCLEOTIDE SEQUENCE</scope>
    <source>
        <strain evidence="3">NBL</strain>
    </source>
</reference>
<feature type="transmembrane region" description="Helical" evidence="2">
    <location>
        <begin position="97"/>
        <end position="121"/>
    </location>
</feature>
<dbReference type="PANTHER" id="PTHR36789:SF1">
    <property type="entry name" value="TRANSMEMBRANE PROTEIN"/>
    <property type="match status" value="1"/>
</dbReference>
<dbReference type="AlphaFoldDB" id="A0AAE0EHE9"/>
<keyword evidence="4" id="KW-1185">Reference proteome</keyword>
<protein>
    <submittedName>
        <fullName evidence="3">Uncharacterized protein</fullName>
    </submittedName>
</protein>
<keyword evidence="2" id="KW-0812">Transmembrane</keyword>
<proteinExistence type="predicted"/>
<dbReference type="PANTHER" id="PTHR36789">
    <property type="entry name" value="TRANSMEMBRANE PROTEIN"/>
    <property type="match status" value="1"/>
</dbReference>
<evidence type="ECO:0000256" key="1">
    <source>
        <dbReference type="SAM" id="MobiDB-lite"/>
    </source>
</evidence>
<dbReference type="Proteomes" id="UP001281410">
    <property type="component" value="Unassembled WGS sequence"/>
</dbReference>
<evidence type="ECO:0000313" key="3">
    <source>
        <dbReference type="EMBL" id="KAK3228441.1"/>
    </source>
</evidence>
<evidence type="ECO:0000313" key="4">
    <source>
        <dbReference type="Proteomes" id="UP001281410"/>
    </source>
</evidence>
<feature type="transmembrane region" description="Helical" evidence="2">
    <location>
        <begin position="133"/>
        <end position="157"/>
    </location>
</feature>
<feature type="region of interest" description="Disordered" evidence="1">
    <location>
        <begin position="48"/>
        <end position="67"/>
    </location>
</feature>
<gene>
    <name evidence="3" type="ORF">Dsin_000322</name>
</gene>
<name>A0AAE0EHE9_9ROSI</name>
<keyword evidence="2" id="KW-0472">Membrane</keyword>
<comment type="caution">
    <text evidence="3">The sequence shown here is derived from an EMBL/GenBank/DDBJ whole genome shotgun (WGS) entry which is preliminary data.</text>
</comment>
<keyword evidence="2" id="KW-1133">Transmembrane helix</keyword>
<evidence type="ECO:0000256" key="2">
    <source>
        <dbReference type="SAM" id="Phobius"/>
    </source>
</evidence>
<organism evidence="3 4">
    <name type="scientific">Dipteronia sinensis</name>
    <dbReference type="NCBI Taxonomy" id="43782"/>
    <lineage>
        <taxon>Eukaryota</taxon>
        <taxon>Viridiplantae</taxon>
        <taxon>Streptophyta</taxon>
        <taxon>Embryophyta</taxon>
        <taxon>Tracheophyta</taxon>
        <taxon>Spermatophyta</taxon>
        <taxon>Magnoliopsida</taxon>
        <taxon>eudicotyledons</taxon>
        <taxon>Gunneridae</taxon>
        <taxon>Pentapetalae</taxon>
        <taxon>rosids</taxon>
        <taxon>malvids</taxon>
        <taxon>Sapindales</taxon>
        <taxon>Sapindaceae</taxon>
        <taxon>Hippocastanoideae</taxon>
        <taxon>Acereae</taxon>
        <taxon>Dipteronia</taxon>
    </lineage>
</organism>
<sequence length="273" mass="30692">MLGFTSINSPPIPTLHRINFFPHFPFKSKTHKIPQAPSSRFIRFAQDPNKDQEKQQQNGSSNGDELKKDRRPLFNLKWGDLFDPDPDNLFAVGLTGLLAWASVQVLWQLALISLAILVAALKSQRRREYTTRNLILSDIDFGAFGFSTLGLYLRFLFSQCSVTPLLPSLSPIRRSCAFKLRTSVTPSLLFDLLNRIEKAGDSEETNPYSSKNTVEHTEVGGGRWSAGGCHILICIGRDMFDAFRSKATCGCSMRVAIQRMLSFRTSPSPFMLR</sequence>